<keyword evidence="4" id="KW-1185">Reference proteome</keyword>
<dbReference type="RefSeq" id="WP_119572440.1">
    <property type="nucleotide sequence ID" value="NZ_QXEC01000001.1"/>
</dbReference>
<reference evidence="3 4" key="1">
    <citation type="submission" date="2018-08" db="EMBL/GenBank/DDBJ databases">
        <title>Jishengella sp. nov., isolated from a root of Azadirachta indica A. Juss. var. siamensis Valenton.</title>
        <authorList>
            <person name="Kuncharoen N."/>
            <person name="Tanasupawat S."/>
            <person name="Kudo T."/>
            <person name="Ohkuma M."/>
        </authorList>
    </citation>
    <scope>NUCLEOTIDE SEQUENCE [LARGE SCALE GENOMIC DNA]</scope>
    <source>
        <strain evidence="3 4">AZ1-13</strain>
    </source>
</reference>
<protein>
    <submittedName>
        <fullName evidence="3">Uncharacterized protein</fullName>
    </submittedName>
</protein>
<dbReference type="AlphaFoldDB" id="A0A418N142"/>
<feature type="region of interest" description="Disordered" evidence="1">
    <location>
        <begin position="64"/>
        <end position="93"/>
    </location>
</feature>
<evidence type="ECO:0000256" key="1">
    <source>
        <dbReference type="SAM" id="MobiDB-lite"/>
    </source>
</evidence>
<accession>A0A418N142</accession>
<feature type="compositionally biased region" description="Low complexity" evidence="1">
    <location>
        <begin position="80"/>
        <end position="93"/>
    </location>
</feature>
<dbReference type="EMBL" id="QXEC01000001">
    <property type="protein sequence ID" value="RIV41238.1"/>
    <property type="molecule type" value="Genomic_DNA"/>
</dbReference>
<evidence type="ECO:0000256" key="2">
    <source>
        <dbReference type="SAM" id="Phobius"/>
    </source>
</evidence>
<proteinExistence type="predicted"/>
<evidence type="ECO:0000313" key="3">
    <source>
        <dbReference type="EMBL" id="RIV41238.1"/>
    </source>
</evidence>
<keyword evidence="2" id="KW-0812">Transmembrane</keyword>
<dbReference type="Proteomes" id="UP000283832">
    <property type="component" value="Unassembled WGS sequence"/>
</dbReference>
<gene>
    <name evidence="3" type="ORF">D2L64_00525</name>
</gene>
<comment type="caution">
    <text evidence="3">The sequence shown here is derived from an EMBL/GenBank/DDBJ whole genome shotgun (WGS) entry which is preliminary data.</text>
</comment>
<feature type="transmembrane region" description="Helical" evidence="2">
    <location>
        <begin position="25"/>
        <end position="48"/>
    </location>
</feature>
<sequence length="93" mass="9762">MIGLGMLWYLVGVLADVGAGSMLSGTAAATGVLLSVVLAASNLLHRVLTDPDLRITRRILRERSGRTGVPRHRDPDAAGRARPRAPTATHAVA</sequence>
<dbReference type="Pfam" id="PF19950">
    <property type="entry name" value="DUF6412"/>
    <property type="match status" value="1"/>
</dbReference>
<name>A0A418N142_9ACTN</name>
<organism evidence="3 4">
    <name type="scientific">Micromonospora radicis</name>
    <dbReference type="NCBI Taxonomy" id="1894971"/>
    <lineage>
        <taxon>Bacteria</taxon>
        <taxon>Bacillati</taxon>
        <taxon>Actinomycetota</taxon>
        <taxon>Actinomycetes</taxon>
        <taxon>Micromonosporales</taxon>
        <taxon>Micromonosporaceae</taxon>
        <taxon>Micromonospora</taxon>
    </lineage>
</organism>
<feature type="compositionally biased region" description="Basic and acidic residues" evidence="1">
    <location>
        <begin position="64"/>
        <end position="79"/>
    </location>
</feature>
<evidence type="ECO:0000313" key="4">
    <source>
        <dbReference type="Proteomes" id="UP000283832"/>
    </source>
</evidence>
<keyword evidence="2" id="KW-1133">Transmembrane helix</keyword>
<dbReference type="InterPro" id="IPR045635">
    <property type="entry name" value="DUF6412"/>
</dbReference>
<keyword evidence="2" id="KW-0472">Membrane</keyword>